<dbReference type="EMBL" id="PSQE01000007">
    <property type="protein sequence ID" value="RHN48189.1"/>
    <property type="molecule type" value="Genomic_DNA"/>
</dbReference>
<evidence type="ECO:0000256" key="1">
    <source>
        <dbReference type="ARBA" id="ARBA00000900"/>
    </source>
</evidence>
<dbReference type="PANTHER" id="PTHR46913:SF8">
    <property type="entry name" value="RING-TYPE E3 UBIQUITIN TRANSFERASE"/>
    <property type="match status" value="1"/>
</dbReference>
<dbReference type="SUPFAM" id="SSF57850">
    <property type="entry name" value="RING/U-box"/>
    <property type="match status" value="1"/>
</dbReference>
<feature type="compositionally biased region" description="Basic and acidic residues" evidence="10">
    <location>
        <begin position="200"/>
        <end position="212"/>
    </location>
</feature>
<dbReference type="Proteomes" id="UP000002051">
    <property type="component" value="Unassembled WGS sequence"/>
</dbReference>
<dbReference type="InterPro" id="IPR013083">
    <property type="entry name" value="Znf_RING/FYVE/PHD"/>
</dbReference>
<evidence type="ECO:0000256" key="9">
    <source>
        <dbReference type="PROSITE-ProRule" id="PRU00175"/>
    </source>
</evidence>
<sequence length="324" mass="37187">MAQSSSHYALLIFVIVVLSILVTTFIFITYLIFVTKCCLNWHPLRWISILPPPQNEEPFIAFSPRIWTRGVDESVIQGIPTFQFTKGEGDDDNHQSVKGCVVCLNSFQEHDMLKVLPNCSHHFHLDCINIWLQTNANCPLCRTSISGNTQFPMNRIIAAPSSSPQDSQLLSNMGSDEDFVVIELWGDGENRGSRSQVQQDRNESRERLETLSRTHSTTRKTEEKKKAVQLKPWKCHHGTIMDDECIDVRKKDDQFSIQPIRRSFSLDSASDRKAYVDVQHIIQQNNRHQNEDCGINSEGCNYEDCNSSSNRGRRSFFPFRYGRV</sequence>
<feature type="transmembrane region" description="Helical" evidence="11">
    <location>
        <begin position="7"/>
        <end position="33"/>
    </location>
</feature>
<dbReference type="KEGG" id="mtr:25499242"/>
<evidence type="ECO:0000259" key="12">
    <source>
        <dbReference type="PROSITE" id="PS50089"/>
    </source>
</evidence>
<dbReference type="EnsemblPlants" id="KEH23906">
    <property type="protein sequence ID" value="KEH23906"/>
    <property type="gene ID" value="MTR_7g096690"/>
</dbReference>
<dbReference type="AlphaFoldDB" id="A0A072U3I3"/>
<evidence type="ECO:0000313" key="17">
    <source>
        <dbReference type="Proteomes" id="UP000265566"/>
    </source>
</evidence>
<evidence type="ECO:0000256" key="3">
    <source>
        <dbReference type="ARBA" id="ARBA00012483"/>
    </source>
</evidence>
<gene>
    <name evidence="15" type="primary">25499242</name>
    <name evidence="13" type="ordered locus">MTR_7g096690</name>
    <name evidence="14" type="ORF">MtrunA17_Chr7g0261091</name>
</gene>
<keyword evidence="6 9" id="KW-0863">Zinc-finger</keyword>
<reference evidence="13 16" key="2">
    <citation type="journal article" date="2014" name="BMC Genomics">
        <title>An improved genome release (version Mt4.0) for the model legume Medicago truncatula.</title>
        <authorList>
            <person name="Tang H."/>
            <person name="Krishnakumar V."/>
            <person name="Bidwell S."/>
            <person name="Rosen B."/>
            <person name="Chan A."/>
            <person name="Zhou S."/>
            <person name="Gentzbittel L."/>
            <person name="Childs K.L."/>
            <person name="Yandell M."/>
            <person name="Gundlach H."/>
            <person name="Mayer K.F."/>
            <person name="Schwartz D.C."/>
            <person name="Town C.D."/>
        </authorList>
    </citation>
    <scope>GENOME REANNOTATION</scope>
    <source>
        <strain evidence="13">A17</strain>
        <strain evidence="15 16">cv. Jemalong A17</strain>
    </source>
</reference>
<dbReference type="EC" id="2.3.2.27" evidence="3"/>
<dbReference type="InterPro" id="IPR001841">
    <property type="entry name" value="Znf_RING"/>
</dbReference>
<evidence type="ECO:0000313" key="15">
    <source>
        <dbReference type="EnsemblPlants" id="KEH23906"/>
    </source>
</evidence>
<reference evidence="13 16" key="1">
    <citation type="journal article" date="2011" name="Nature">
        <title>The Medicago genome provides insight into the evolution of rhizobial symbioses.</title>
        <authorList>
            <person name="Young N.D."/>
            <person name="Debelle F."/>
            <person name="Oldroyd G.E."/>
            <person name="Geurts R."/>
            <person name="Cannon S.B."/>
            <person name="Udvardi M.K."/>
            <person name="Benedito V.A."/>
            <person name="Mayer K.F."/>
            <person name="Gouzy J."/>
            <person name="Schoof H."/>
            <person name="Van de Peer Y."/>
            <person name="Proost S."/>
            <person name="Cook D.R."/>
            <person name="Meyers B.C."/>
            <person name="Spannagl M."/>
            <person name="Cheung F."/>
            <person name="De Mita S."/>
            <person name="Krishnakumar V."/>
            <person name="Gundlach H."/>
            <person name="Zhou S."/>
            <person name="Mudge J."/>
            <person name="Bharti A.K."/>
            <person name="Murray J.D."/>
            <person name="Naoumkina M.A."/>
            <person name="Rosen B."/>
            <person name="Silverstein K.A."/>
            <person name="Tang H."/>
            <person name="Rombauts S."/>
            <person name="Zhao P.X."/>
            <person name="Zhou P."/>
            <person name="Barbe V."/>
            <person name="Bardou P."/>
            <person name="Bechner M."/>
            <person name="Bellec A."/>
            <person name="Berger A."/>
            <person name="Berges H."/>
            <person name="Bidwell S."/>
            <person name="Bisseling T."/>
            <person name="Choisne N."/>
            <person name="Couloux A."/>
            <person name="Denny R."/>
            <person name="Deshpande S."/>
            <person name="Dai X."/>
            <person name="Doyle J.J."/>
            <person name="Dudez A.M."/>
            <person name="Farmer A.D."/>
            <person name="Fouteau S."/>
            <person name="Franken C."/>
            <person name="Gibelin C."/>
            <person name="Gish J."/>
            <person name="Goldstein S."/>
            <person name="Gonzalez A.J."/>
            <person name="Green P.J."/>
            <person name="Hallab A."/>
            <person name="Hartog M."/>
            <person name="Hua A."/>
            <person name="Humphray S.J."/>
            <person name="Jeong D.H."/>
            <person name="Jing Y."/>
            <person name="Jocker A."/>
            <person name="Kenton S.M."/>
            <person name="Kim D.J."/>
            <person name="Klee K."/>
            <person name="Lai H."/>
            <person name="Lang C."/>
            <person name="Lin S."/>
            <person name="Macmil S.L."/>
            <person name="Magdelenat G."/>
            <person name="Matthews L."/>
            <person name="McCorrison J."/>
            <person name="Monaghan E.L."/>
            <person name="Mun J.H."/>
            <person name="Najar F.Z."/>
            <person name="Nicholson C."/>
            <person name="Noirot C."/>
            <person name="O'Bleness M."/>
            <person name="Paule C.R."/>
            <person name="Poulain J."/>
            <person name="Prion F."/>
            <person name="Qin B."/>
            <person name="Qu C."/>
            <person name="Retzel E.F."/>
            <person name="Riddle C."/>
            <person name="Sallet E."/>
            <person name="Samain S."/>
            <person name="Samson N."/>
            <person name="Sanders I."/>
            <person name="Saurat O."/>
            <person name="Scarpelli C."/>
            <person name="Schiex T."/>
            <person name="Segurens B."/>
            <person name="Severin A.J."/>
            <person name="Sherrier D.J."/>
            <person name="Shi R."/>
            <person name="Sims S."/>
            <person name="Singer S.R."/>
            <person name="Sinharoy S."/>
            <person name="Sterck L."/>
            <person name="Viollet A."/>
            <person name="Wang B.B."/>
            <person name="Wang K."/>
            <person name="Wang M."/>
            <person name="Wang X."/>
            <person name="Warfsmann J."/>
            <person name="Weissenbach J."/>
            <person name="White D.D."/>
            <person name="White J.D."/>
            <person name="Wiley G.B."/>
            <person name="Wincker P."/>
            <person name="Xing Y."/>
            <person name="Yang L."/>
            <person name="Yao Z."/>
            <person name="Ying F."/>
            <person name="Zhai J."/>
            <person name="Zhou L."/>
            <person name="Zuber A."/>
            <person name="Denarie J."/>
            <person name="Dixon R.A."/>
            <person name="May G.D."/>
            <person name="Schwartz D.C."/>
            <person name="Rogers J."/>
            <person name="Quetier F."/>
            <person name="Town C.D."/>
            <person name="Roe B.A."/>
        </authorList>
    </citation>
    <scope>NUCLEOTIDE SEQUENCE [LARGE SCALE GENOMIC DNA]</scope>
    <source>
        <strain evidence="13">A17</strain>
        <strain evidence="15 16">cv. Jemalong A17</strain>
    </source>
</reference>
<keyword evidence="4" id="KW-0808">Transferase</keyword>
<keyword evidence="11" id="KW-1133">Transmembrane helix</keyword>
<keyword evidence="11" id="KW-0472">Membrane</keyword>
<evidence type="ECO:0000313" key="13">
    <source>
        <dbReference type="EMBL" id="KEH23906.1"/>
    </source>
</evidence>
<keyword evidence="16" id="KW-1185">Reference proteome</keyword>
<dbReference type="PROSITE" id="PS50089">
    <property type="entry name" value="ZF_RING_2"/>
    <property type="match status" value="1"/>
</dbReference>
<evidence type="ECO:0000313" key="16">
    <source>
        <dbReference type="Proteomes" id="UP000002051"/>
    </source>
</evidence>
<dbReference type="GO" id="GO:0016567">
    <property type="term" value="P:protein ubiquitination"/>
    <property type="evidence" value="ECO:0007669"/>
    <property type="project" value="InterPro"/>
</dbReference>
<dbReference type="Pfam" id="PF13639">
    <property type="entry name" value="zf-RING_2"/>
    <property type="match status" value="1"/>
</dbReference>
<protein>
    <recommendedName>
        <fullName evidence="3">RING-type E3 ubiquitin transferase</fullName>
        <ecNumber evidence="3">2.3.2.27</ecNumber>
    </recommendedName>
</protein>
<evidence type="ECO:0000256" key="10">
    <source>
        <dbReference type="SAM" id="MobiDB-lite"/>
    </source>
</evidence>
<feature type="domain" description="RING-type" evidence="12">
    <location>
        <begin position="100"/>
        <end position="142"/>
    </location>
</feature>
<keyword evidence="8" id="KW-0862">Zinc</keyword>
<dbReference type="OrthoDB" id="8062037at2759"/>
<evidence type="ECO:0000313" key="14">
    <source>
        <dbReference type="EMBL" id="RHN48189.1"/>
    </source>
</evidence>
<dbReference type="InterPro" id="IPR044600">
    <property type="entry name" value="ATL1/ATL16-like"/>
</dbReference>
<evidence type="ECO:0000256" key="5">
    <source>
        <dbReference type="ARBA" id="ARBA00022723"/>
    </source>
</evidence>
<name>A0A072U3I3_MEDTR</name>
<dbReference type="HOGENOM" id="CLU_040108_1_0_1"/>
<evidence type="ECO:0000256" key="4">
    <source>
        <dbReference type="ARBA" id="ARBA00022679"/>
    </source>
</evidence>
<reference evidence="15" key="3">
    <citation type="submission" date="2015-04" db="UniProtKB">
        <authorList>
            <consortium name="EnsemblPlants"/>
        </authorList>
    </citation>
    <scope>IDENTIFICATION</scope>
    <source>
        <strain evidence="15">cv. Jemalong A17</strain>
    </source>
</reference>
<dbReference type="Gramene" id="rna42877">
    <property type="protein sequence ID" value="RHN48189.1"/>
    <property type="gene ID" value="gene42877"/>
</dbReference>
<evidence type="ECO:0000256" key="11">
    <source>
        <dbReference type="SAM" id="Phobius"/>
    </source>
</evidence>
<dbReference type="GO" id="GO:0061630">
    <property type="term" value="F:ubiquitin protein ligase activity"/>
    <property type="evidence" value="ECO:0007669"/>
    <property type="project" value="UniProtKB-EC"/>
</dbReference>
<keyword evidence="11" id="KW-0812">Transmembrane</keyword>
<comment type="catalytic activity">
    <reaction evidence="1">
        <text>S-ubiquitinyl-[E2 ubiquitin-conjugating enzyme]-L-cysteine + [acceptor protein]-L-lysine = [E2 ubiquitin-conjugating enzyme]-L-cysteine + N(6)-ubiquitinyl-[acceptor protein]-L-lysine.</text>
        <dbReference type="EC" id="2.3.2.27"/>
    </reaction>
</comment>
<feature type="region of interest" description="Disordered" evidence="10">
    <location>
        <begin position="190"/>
        <end position="225"/>
    </location>
</feature>
<comment type="pathway">
    <text evidence="2">Protein modification; protein ubiquitination.</text>
</comment>
<dbReference type="PANTHER" id="PTHR46913">
    <property type="entry name" value="RING-H2 FINGER PROTEIN ATL16"/>
    <property type="match status" value="1"/>
</dbReference>
<reference evidence="14" key="5">
    <citation type="journal article" date="2018" name="Nat. Plants">
        <title>Whole-genome landscape of Medicago truncatula symbiotic genes.</title>
        <authorList>
            <person name="Pecrix Y."/>
            <person name="Gamas P."/>
            <person name="Carrere S."/>
        </authorList>
    </citation>
    <scope>NUCLEOTIDE SEQUENCE</scope>
    <source>
        <tissue evidence="14">Leaves</tissue>
    </source>
</reference>
<accession>A0A072U3I3</accession>
<dbReference type="Gene3D" id="3.30.40.10">
    <property type="entry name" value="Zinc/RING finger domain, C3HC4 (zinc finger)"/>
    <property type="match status" value="1"/>
</dbReference>
<organism evidence="13 16">
    <name type="scientific">Medicago truncatula</name>
    <name type="common">Barrel medic</name>
    <name type="synonym">Medicago tribuloides</name>
    <dbReference type="NCBI Taxonomy" id="3880"/>
    <lineage>
        <taxon>Eukaryota</taxon>
        <taxon>Viridiplantae</taxon>
        <taxon>Streptophyta</taxon>
        <taxon>Embryophyta</taxon>
        <taxon>Tracheophyta</taxon>
        <taxon>Spermatophyta</taxon>
        <taxon>Magnoliopsida</taxon>
        <taxon>eudicotyledons</taxon>
        <taxon>Gunneridae</taxon>
        <taxon>Pentapetalae</taxon>
        <taxon>rosids</taxon>
        <taxon>fabids</taxon>
        <taxon>Fabales</taxon>
        <taxon>Fabaceae</taxon>
        <taxon>Papilionoideae</taxon>
        <taxon>50 kb inversion clade</taxon>
        <taxon>NPAAA clade</taxon>
        <taxon>Hologalegina</taxon>
        <taxon>IRL clade</taxon>
        <taxon>Trifolieae</taxon>
        <taxon>Medicago</taxon>
    </lineage>
</organism>
<keyword evidence="7" id="KW-0833">Ubl conjugation pathway</keyword>
<evidence type="ECO:0000256" key="6">
    <source>
        <dbReference type="ARBA" id="ARBA00022771"/>
    </source>
</evidence>
<keyword evidence="5" id="KW-0479">Metal-binding</keyword>
<dbReference type="Proteomes" id="UP000265566">
    <property type="component" value="Chromosome 7"/>
</dbReference>
<reference evidence="17" key="4">
    <citation type="journal article" date="2018" name="Nat. Plants">
        <title>Whole-genome landscape of Medicago truncatula symbiotic genes.</title>
        <authorList>
            <person name="Pecrix Y."/>
            <person name="Staton S.E."/>
            <person name="Sallet E."/>
            <person name="Lelandais-Briere C."/>
            <person name="Moreau S."/>
            <person name="Carrere S."/>
            <person name="Blein T."/>
            <person name="Jardinaud M.F."/>
            <person name="Latrasse D."/>
            <person name="Zouine M."/>
            <person name="Zahm M."/>
            <person name="Kreplak J."/>
            <person name="Mayjonade B."/>
            <person name="Satge C."/>
            <person name="Perez M."/>
            <person name="Cauet S."/>
            <person name="Marande W."/>
            <person name="Chantry-Darmon C."/>
            <person name="Lopez-Roques C."/>
            <person name="Bouchez O."/>
            <person name="Berard A."/>
            <person name="Debelle F."/>
            <person name="Munos S."/>
            <person name="Bendahmane A."/>
            <person name="Berges H."/>
            <person name="Niebel A."/>
            <person name="Buitink J."/>
            <person name="Frugier F."/>
            <person name="Benhamed M."/>
            <person name="Crespi M."/>
            <person name="Gouzy J."/>
            <person name="Gamas P."/>
        </authorList>
    </citation>
    <scope>NUCLEOTIDE SEQUENCE [LARGE SCALE GENOMIC DNA]</scope>
    <source>
        <strain evidence="17">cv. Jemalong A17</strain>
    </source>
</reference>
<dbReference type="GO" id="GO:0008270">
    <property type="term" value="F:zinc ion binding"/>
    <property type="evidence" value="ECO:0007669"/>
    <property type="project" value="UniProtKB-KW"/>
</dbReference>
<evidence type="ECO:0000256" key="8">
    <source>
        <dbReference type="ARBA" id="ARBA00022833"/>
    </source>
</evidence>
<proteinExistence type="predicted"/>
<evidence type="ECO:0000256" key="7">
    <source>
        <dbReference type="ARBA" id="ARBA00022786"/>
    </source>
</evidence>
<evidence type="ECO:0000256" key="2">
    <source>
        <dbReference type="ARBA" id="ARBA00004906"/>
    </source>
</evidence>
<dbReference type="EMBL" id="CM001223">
    <property type="protein sequence ID" value="KEH23906.1"/>
    <property type="molecule type" value="Genomic_DNA"/>
</dbReference>
<dbReference type="SMART" id="SM00184">
    <property type="entry name" value="RING"/>
    <property type="match status" value="1"/>
</dbReference>